<feature type="transmembrane region" description="Helical" evidence="9">
    <location>
        <begin position="47"/>
        <end position="70"/>
    </location>
</feature>
<dbReference type="PATRIC" id="fig|883113.3.peg.319"/>
<comment type="similarity">
    <text evidence="2 8">Belongs to the nucleobase:cation symporter-2 (NCS2) (TC 2.A.40) family. Azg-like subfamily.</text>
</comment>
<keyword evidence="7 8" id="KW-0472">Membrane</keyword>
<feature type="transmembrane region" description="Helical" evidence="9">
    <location>
        <begin position="77"/>
        <end position="96"/>
    </location>
</feature>
<dbReference type="PANTHER" id="PTHR43337">
    <property type="entry name" value="XANTHINE/URACIL PERMEASE C887.17-RELATED"/>
    <property type="match status" value="1"/>
</dbReference>
<sequence length="488" mass="51693">MEKIKHFFKFDANGTTFGTEVQAGITTFLAMSYIIFVNPAMLSQTGMPAQGVFLATVFAAAISTAFIGLFANVPYALAPGMGLNAFFTYTVVFALGFTWQEALSMVFICGLLNVLITVTRVRKLLITSIPDFLQHAISAGIGIFIAYIGFKNAGLLQFTSDGSNILSINGADPAAMPITDGVYSVVTNGGILPELVNFTEIGAIVAILGLILTIILMVRHVKGAILIGIIATTLFAFLVGMIDLTALDFSQNSISSSFSQLGETFGVIFTQAGIPSLFNDLSRLPVVLMTIFAFSLSDVFDTVGTFIGTGRRSGIFSQEDELALESGTGFNSKMDKALFGDSVGTIFGAILGTSNTTTFVESSAGIGAGGRTGMTSIVTAICFILAAFLSPIIGLVPSQATAPALIIVGILMVSSLKDIDWTNFEMAVPAFFASVFMGFSYSISNGIAAGFIFYGIVKIFTGKAKEIHPIIWVSMVLFILNYIVMAIL</sequence>
<evidence type="ECO:0000256" key="8">
    <source>
        <dbReference type="PIRNR" id="PIRNR005353"/>
    </source>
</evidence>
<feature type="transmembrane region" description="Helical" evidence="9">
    <location>
        <begin position="225"/>
        <end position="247"/>
    </location>
</feature>
<dbReference type="eggNOG" id="COG2252">
    <property type="taxonomic scope" value="Bacteria"/>
</dbReference>
<evidence type="ECO:0000256" key="3">
    <source>
        <dbReference type="ARBA" id="ARBA00022448"/>
    </source>
</evidence>
<dbReference type="Proteomes" id="UP000006190">
    <property type="component" value="Unassembled WGS sequence"/>
</dbReference>
<dbReference type="InterPro" id="IPR026033">
    <property type="entry name" value="Azg-like_bact_archaea"/>
</dbReference>
<dbReference type="InterPro" id="IPR045018">
    <property type="entry name" value="Azg-like"/>
</dbReference>
<comment type="subcellular location">
    <subcellularLocation>
        <location evidence="1 8">Cell membrane</location>
        <topology evidence="1 8">Multi-pass membrane protein</topology>
    </subcellularLocation>
</comment>
<dbReference type="GO" id="GO:0005886">
    <property type="term" value="C:plasma membrane"/>
    <property type="evidence" value="ECO:0007669"/>
    <property type="project" value="UniProtKB-SubCell"/>
</dbReference>
<feature type="transmembrane region" description="Helical" evidence="9">
    <location>
        <begin position="132"/>
        <end position="150"/>
    </location>
</feature>
<evidence type="ECO:0000256" key="2">
    <source>
        <dbReference type="ARBA" id="ARBA00005697"/>
    </source>
</evidence>
<feature type="transmembrane region" description="Helical" evidence="9">
    <location>
        <begin position="21"/>
        <end position="41"/>
    </location>
</feature>
<reference evidence="10 11" key="1">
    <citation type="submission" date="2012-01" db="EMBL/GenBank/DDBJ databases">
        <title>The Genome Sequence of Facklamia languida CCUG 37842.</title>
        <authorList>
            <consortium name="The Broad Institute Genome Sequencing Platform"/>
            <person name="Earl A."/>
            <person name="Ward D."/>
            <person name="Feldgarden M."/>
            <person name="Gevers D."/>
            <person name="Huys G."/>
            <person name="Young S.K."/>
            <person name="Zeng Q."/>
            <person name="Gargeya S."/>
            <person name="Fitzgerald M."/>
            <person name="Haas B."/>
            <person name="Abouelleil A."/>
            <person name="Alvarado L."/>
            <person name="Arachchi H.M."/>
            <person name="Berlin A."/>
            <person name="Chapman S.B."/>
            <person name="Gearin G."/>
            <person name="Goldberg J."/>
            <person name="Griggs A."/>
            <person name="Gujja S."/>
            <person name="Hansen M."/>
            <person name="Heiman D."/>
            <person name="Howarth C."/>
            <person name="Larimer J."/>
            <person name="Lui A."/>
            <person name="MacDonald P.J.P."/>
            <person name="McCowen C."/>
            <person name="Montmayeur A."/>
            <person name="Murphy C."/>
            <person name="Neiman D."/>
            <person name="Pearson M."/>
            <person name="Priest M."/>
            <person name="Roberts A."/>
            <person name="Saif S."/>
            <person name="Shea T."/>
            <person name="Sisk P."/>
            <person name="Stolte C."/>
            <person name="Sykes S."/>
            <person name="Wortman J."/>
            <person name="Nusbaum C."/>
            <person name="Birren B."/>
        </authorList>
    </citation>
    <scope>NUCLEOTIDE SEQUENCE [LARGE SCALE GENOMIC DNA]</scope>
    <source>
        <strain evidence="10 11">CCUG 37842</strain>
    </source>
</reference>
<dbReference type="PANTHER" id="PTHR43337:SF1">
    <property type="entry name" value="XANTHINE_URACIL PERMEASE C887.17-RELATED"/>
    <property type="match status" value="1"/>
</dbReference>
<dbReference type="RefSeq" id="WP_006308252.1">
    <property type="nucleotide sequence ID" value="NZ_JH601133.1"/>
</dbReference>
<accession>H3NHH6</accession>
<feature type="transmembrane region" description="Helical" evidence="9">
    <location>
        <begin position="431"/>
        <end position="457"/>
    </location>
</feature>
<proteinExistence type="inferred from homology"/>
<keyword evidence="5 8" id="KW-0812">Transmembrane</keyword>
<feature type="transmembrane region" description="Helical" evidence="9">
    <location>
        <begin position="102"/>
        <end position="120"/>
    </location>
</feature>
<dbReference type="OrthoDB" id="9808458at2"/>
<evidence type="ECO:0000256" key="5">
    <source>
        <dbReference type="ARBA" id="ARBA00022692"/>
    </source>
</evidence>
<evidence type="ECO:0000256" key="1">
    <source>
        <dbReference type="ARBA" id="ARBA00004651"/>
    </source>
</evidence>
<keyword evidence="11" id="KW-1185">Reference proteome</keyword>
<dbReference type="HOGENOM" id="CLU_024508_0_1_9"/>
<dbReference type="AlphaFoldDB" id="H3NHH6"/>
<feature type="transmembrane region" description="Helical" evidence="9">
    <location>
        <begin position="402"/>
        <end position="419"/>
    </location>
</feature>
<feature type="transmembrane region" description="Helical" evidence="9">
    <location>
        <begin position="286"/>
        <end position="307"/>
    </location>
</feature>
<keyword evidence="4 8" id="KW-1003">Cell membrane</keyword>
<dbReference type="GO" id="GO:0005345">
    <property type="term" value="F:purine nucleobase transmembrane transporter activity"/>
    <property type="evidence" value="ECO:0007669"/>
    <property type="project" value="TreeGrafter"/>
</dbReference>
<evidence type="ECO:0000313" key="10">
    <source>
        <dbReference type="EMBL" id="EHR38231.1"/>
    </source>
</evidence>
<dbReference type="STRING" id="883113.HMPREF9708_00315"/>
<dbReference type="InterPro" id="IPR006043">
    <property type="entry name" value="NCS2"/>
</dbReference>
<feature type="transmembrane region" description="Helical" evidence="9">
    <location>
        <begin position="201"/>
        <end position="218"/>
    </location>
</feature>
<gene>
    <name evidence="10" type="ORF">HMPREF9708_00315</name>
</gene>
<evidence type="ECO:0008006" key="12">
    <source>
        <dbReference type="Google" id="ProtNLM"/>
    </source>
</evidence>
<evidence type="ECO:0000313" key="11">
    <source>
        <dbReference type="Proteomes" id="UP000006190"/>
    </source>
</evidence>
<dbReference type="EMBL" id="AGEG01000002">
    <property type="protein sequence ID" value="EHR38231.1"/>
    <property type="molecule type" value="Genomic_DNA"/>
</dbReference>
<dbReference type="PIRSF" id="PIRSF005353">
    <property type="entry name" value="PbuG"/>
    <property type="match status" value="1"/>
</dbReference>
<feature type="transmembrane region" description="Helical" evidence="9">
    <location>
        <begin position="469"/>
        <end position="487"/>
    </location>
</feature>
<name>H3NHH6_9LACT</name>
<organism evidence="10 11">
    <name type="scientific">Facklamia languida CCUG 37842</name>
    <dbReference type="NCBI Taxonomy" id="883113"/>
    <lineage>
        <taxon>Bacteria</taxon>
        <taxon>Bacillati</taxon>
        <taxon>Bacillota</taxon>
        <taxon>Bacilli</taxon>
        <taxon>Lactobacillales</taxon>
        <taxon>Aerococcaceae</taxon>
        <taxon>Facklamia</taxon>
    </lineage>
</organism>
<dbReference type="Pfam" id="PF00860">
    <property type="entry name" value="Xan_ur_permease"/>
    <property type="match status" value="2"/>
</dbReference>
<evidence type="ECO:0000256" key="6">
    <source>
        <dbReference type="ARBA" id="ARBA00022989"/>
    </source>
</evidence>
<evidence type="ECO:0000256" key="4">
    <source>
        <dbReference type="ARBA" id="ARBA00022475"/>
    </source>
</evidence>
<comment type="caution">
    <text evidence="10">The sequence shown here is derived from an EMBL/GenBank/DDBJ whole genome shotgun (WGS) entry which is preliminary data.</text>
</comment>
<keyword evidence="3 8" id="KW-0813">Transport</keyword>
<evidence type="ECO:0000256" key="7">
    <source>
        <dbReference type="ARBA" id="ARBA00023136"/>
    </source>
</evidence>
<evidence type="ECO:0000256" key="9">
    <source>
        <dbReference type="SAM" id="Phobius"/>
    </source>
</evidence>
<protein>
    <recommendedName>
        <fullName evidence="12">Xanthine/uracil/vitamin C permease</fullName>
    </recommendedName>
</protein>
<keyword evidence="6 8" id="KW-1133">Transmembrane helix</keyword>